<dbReference type="InterPro" id="IPR029063">
    <property type="entry name" value="SAM-dependent_MTases_sf"/>
</dbReference>
<reference evidence="7 8" key="1">
    <citation type="journal article" date="2024" name="BMC Genomics">
        <title>De novo assembly and annotation of Popillia japonica's genome with initial clues to its potential as an invasive pest.</title>
        <authorList>
            <person name="Cucini C."/>
            <person name="Boschi S."/>
            <person name="Funari R."/>
            <person name="Cardaioli E."/>
            <person name="Iannotti N."/>
            <person name="Marturano G."/>
            <person name="Paoli F."/>
            <person name="Bruttini M."/>
            <person name="Carapelli A."/>
            <person name="Frati F."/>
            <person name="Nardi F."/>
        </authorList>
    </citation>
    <scope>NUCLEOTIDE SEQUENCE [LARGE SCALE GENOMIC DNA]</scope>
    <source>
        <strain evidence="7">DMR45628</strain>
    </source>
</reference>
<keyword evidence="3 5" id="KW-0808">Transferase</keyword>
<evidence type="ECO:0000256" key="2">
    <source>
        <dbReference type="ARBA" id="ARBA00022603"/>
    </source>
</evidence>
<evidence type="ECO:0000256" key="4">
    <source>
        <dbReference type="ARBA" id="ARBA00022691"/>
    </source>
</evidence>
<evidence type="ECO:0000256" key="1">
    <source>
        <dbReference type="ARBA" id="ARBA00022490"/>
    </source>
</evidence>
<dbReference type="Gene3D" id="3.40.50.150">
    <property type="entry name" value="Vaccinia Virus protein VP39"/>
    <property type="match status" value="1"/>
</dbReference>
<comment type="caution">
    <text evidence="7">The sequence shown here is derived from an EMBL/GenBank/DDBJ whole genome shotgun (WGS) entry which is preliminary data.</text>
</comment>
<dbReference type="CDD" id="cd02440">
    <property type="entry name" value="AdoMet_MTases"/>
    <property type="match status" value="1"/>
</dbReference>
<dbReference type="PANTHER" id="PTHR12843:SF5">
    <property type="entry name" value="EEF1A LYSINE METHYLTRANSFERASE 2"/>
    <property type="match status" value="1"/>
</dbReference>
<keyword evidence="8" id="KW-1185">Reference proteome</keyword>
<accession>A0AAW1LVI9</accession>
<comment type="subcellular location">
    <subcellularLocation>
        <location evidence="5">Cytoplasm</location>
    </subcellularLocation>
</comment>
<comment type="similarity">
    <text evidence="5">Belongs to the class I-like SAM-binding methyltransferase superfamily. EFM4 family.</text>
</comment>
<dbReference type="EMBL" id="JASPKY010000088">
    <property type="protein sequence ID" value="KAK9738248.1"/>
    <property type="molecule type" value="Genomic_DNA"/>
</dbReference>
<dbReference type="PANTHER" id="PTHR12843">
    <property type="entry name" value="PROTEIN-LYSINE N-METHYLTRANSFERASE METTL10"/>
    <property type="match status" value="1"/>
</dbReference>
<evidence type="ECO:0000259" key="6">
    <source>
        <dbReference type="Pfam" id="PF13847"/>
    </source>
</evidence>
<dbReference type="AlphaFoldDB" id="A0AAW1LVI9"/>
<dbReference type="GO" id="GO:0016279">
    <property type="term" value="F:protein-lysine N-methyltransferase activity"/>
    <property type="evidence" value="ECO:0007669"/>
    <property type="project" value="UniProtKB-UniRule"/>
</dbReference>
<comment type="function">
    <text evidence="5">S-adenosyl-L-methionine-dependent protein-lysine N-methyltransferase that methylates elongation factor 1-alpha.</text>
</comment>
<keyword evidence="1 5" id="KW-0963">Cytoplasm</keyword>
<evidence type="ECO:0000313" key="8">
    <source>
        <dbReference type="Proteomes" id="UP001458880"/>
    </source>
</evidence>
<keyword evidence="4 5" id="KW-0949">S-adenosyl-L-methionine</keyword>
<sequence length="224" mass="25892">MCDELEHCELGTQEYWNKRYKEEVKNYQNHGDVGEIWFGEDIVDRLIKWAKTAQIEKSCKVLDIGCGNGMLLIELYNEGFQNVIGVDYSENAITLARSIATKFECNIEFTVCDIIDQNTHLSDFDIILDKGTYDAISLSFNAKENRNKYIENVQKILKETGVLIITSCNWTKDELIEQFQSHFDLKESIPTPEFKFGGKVGNVVTSIVFKRKINIENYLILFYL</sequence>
<dbReference type="InterPro" id="IPR026635">
    <property type="entry name" value="Efm4/METTL10"/>
</dbReference>
<organism evidence="7 8">
    <name type="scientific">Popillia japonica</name>
    <name type="common">Japanese beetle</name>
    <dbReference type="NCBI Taxonomy" id="7064"/>
    <lineage>
        <taxon>Eukaryota</taxon>
        <taxon>Metazoa</taxon>
        <taxon>Ecdysozoa</taxon>
        <taxon>Arthropoda</taxon>
        <taxon>Hexapoda</taxon>
        <taxon>Insecta</taxon>
        <taxon>Pterygota</taxon>
        <taxon>Neoptera</taxon>
        <taxon>Endopterygota</taxon>
        <taxon>Coleoptera</taxon>
        <taxon>Polyphaga</taxon>
        <taxon>Scarabaeiformia</taxon>
        <taxon>Scarabaeidae</taxon>
        <taxon>Rutelinae</taxon>
        <taxon>Popillia</taxon>
    </lineage>
</organism>
<dbReference type="InterPro" id="IPR025714">
    <property type="entry name" value="Methyltranfer_dom"/>
</dbReference>
<dbReference type="Pfam" id="PF13847">
    <property type="entry name" value="Methyltransf_31"/>
    <property type="match status" value="1"/>
</dbReference>
<keyword evidence="2 5" id="KW-0489">Methyltransferase</keyword>
<dbReference type="HAMAP" id="MF_03188">
    <property type="entry name" value="Methyltr_EFM4"/>
    <property type="match status" value="1"/>
</dbReference>
<gene>
    <name evidence="7" type="ORF">QE152_g9944</name>
</gene>
<feature type="domain" description="Methyltransferase" evidence="6">
    <location>
        <begin position="56"/>
        <end position="188"/>
    </location>
</feature>
<name>A0AAW1LVI9_POPJA</name>
<evidence type="ECO:0000256" key="5">
    <source>
        <dbReference type="HAMAP-Rule" id="MF_03188"/>
    </source>
</evidence>
<dbReference type="GO" id="GO:0005737">
    <property type="term" value="C:cytoplasm"/>
    <property type="evidence" value="ECO:0007669"/>
    <property type="project" value="UniProtKB-SubCell"/>
</dbReference>
<proteinExistence type="inferred from homology"/>
<dbReference type="Proteomes" id="UP001458880">
    <property type="component" value="Unassembled WGS sequence"/>
</dbReference>
<evidence type="ECO:0000256" key="3">
    <source>
        <dbReference type="ARBA" id="ARBA00022679"/>
    </source>
</evidence>
<dbReference type="EC" id="2.1.1.-" evidence="5"/>
<dbReference type="GO" id="GO:0032259">
    <property type="term" value="P:methylation"/>
    <property type="evidence" value="ECO:0007669"/>
    <property type="project" value="UniProtKB-KW"/>
</dbReference>
<protein>
    <recommendedName>
        <fullName evidence="5">Protein-lysine N-methyltransferase QE152_g9944</fullName>
        <ecNumber evidence="5">2.1.1.-</ecNumber>
    </recommendedName>
</protein>
<dbReference type="SUPFAM" id="SSF53335">
    <property type="entry name" value="S-adenosyl-L-methionine-dependent methyltransferases"/>
    <property type="match status" value="1"/>
</dbReference>
<evidence type="ECO:0000313" key="7">
    <source>
        <dbReference type="EMBL" id="KAK9738248.1"/>
    </source>
</evidence>